<sequence length="41" mass="4737">MAPSRLAWDVRWWHSKFIHHRELVGGDGHGEPGLMVTNKID</sequence>
<name>A0A068NXD8_FIMGI</name>
<gene>
    <name evidence="1" type="ORF">OP10G_2931</name>
</gene>
<evidence type="ECO:0000313" key="1">
    <source>
        <dbReference type="EMBL" id="AIE86299.1"/>
    </source>
</evidence>
<protein>
    <submittedName>
        <fullName evidence="1">Uncharacterized protein</fullName>
    </submittedName>
</protein>
<keyword evidence="2" id="KW-1185">Reference proteome</keyword>
<proteinExistence type="predicted"/>
<dbReference type="HOGENOM" id="CLU_3270384_0_0_0"/>
<evidence type="ECO:0000313" key="2">
    <source>
        <dbReference type="Proteomes" id="UP000027982"/>
    </source>
</evidence>
<dbReference type="AlphaFoldDB" id="A0A068NXD8"/>
<dbReference type="KEGG" id="fgi:OP10G_2931"/>
<organism evidence="1 2">
    <name type="scientific">Fimbriimonas ginsengisoli Gsoil 348</name>
    <dbReference type="NCBI Taxonomy" id="661478"/>
    <lineage>
        <taxon>Bacteria</taxon>
        <taxon>Bacillati</taxon>
        <taxon>Armatimonadota</taxon>
        <taxon>Fimbriimonadia</taxon>
        <taxon>Fimbriimonadales</taxon>
        <taxon>Fimbriimonadaceae</taxon>
        <taxon>Fimbriimonas</taxon>
    </lineage>
</organism>
<dbReference type="Proteomes" id="UP000027982">
    <property type="component" value="Chromosome"/>
</dbReference>
<dbReference type="EMBL" id="CP007139">
    <property type="protein sequence ID" value="AIE86299.1"/>
    <property type="molecule type" value="Genomic_DNA"/>
</dbReference>
<accession>A0A068NXD8</accession>
<reference evidence="1 2" key="1">
    <citation type="journal article" date="2014" name="PLoS ONE">
        <title>The first complete genome sequence of the class fimbriimonadia in the phylum armatimonadetes.</title>
        <authorList>
            <person name="Hu Z.Y."/>
            <person name="Wang Y.Z."/>
            <person name="Im W.T."/>
            <person name="Wang S.Y."/>
            <person name="Zhao G.P."/>
            <person name="Zheng H.J."/>
            <person name="Quan Z.X."/>
        </authorList>
    </citation>
    <scope>NUCLEOTIDE SEQUENCE [LARGE SCALE GENOMIC DNA]</scope>
    <source>
        <strain evidence="1">Gsoil 348</strain>
    </source>
</reference>